<evidence type="ECO:0000313" key="2">
    <source>
        <dbReference type="EMBL" id="KAK7503103.1"/>
    </source>
</evidence>
<feature type="non-terminal residue" evidence="2">
    <location>
        <position position="152"/>
    </location>
</feature>
<evidence type="ECO:0000256" key="1">
    <source>
        <dbReference type="SAM" id="SignalP"/>
    </source>
</evidence>
<keyword evidence="1" id="KW-0732">Signal</keyword>
<feature type="signal peptide" evidence="1">
    <location>
        <begin position="1"/>
        <end position="17"/>
    </location>
</feature>
<sequence>MISLALLLISLLPGVATQFGPKYPVTAAWFRDRFTYQEWNKTLGEFQQQSGDTVFLRAPPIVKRTRDDFARDPDFVWCGSTNSSTGAGGTPCYDEAVQELTAMGLKVVALATYKYEEGFSDAIMMCPQVDRKINSSRIYYRIVLPAFPTNVT</sequence>
<protein>
    <submittedName>
        <fullName evidence="2">Uncharacterized protein</fullName>
    </submittedName>
</protein>
<dbReference type="AlphaFoldDB" id="A0ABD0LVE5"/>
<accession>A0ABD0LVE5</accession>
<feature type="chain" id="PRO_5044868342" evidence="1">
    <location>
        <begin position="18"/>
        <end position="152"/>
    </location>
</feature>
<comment type="caution">
    <text evidence="2">The sequence shown here is derived from an EMBL/GenBank/DDBJ whole genome shotgun (WGS) entry which is preliminary data.</text>
</comment>
<evidence type="ECO:0000313" key="3">
    <source>
        <dbReference type="Proteomes" id="UP001519460"/>
    </source>
</evidence>
<proteinExistence type="predicted"/>
<reference evidence="2 3" key="1">
    <citation type="journal article" date="2023" name="Sci. Data">
        <title>Genome assembly of the Korean intertidal mud-creeper Batillaria attramentaria.</title>
        <authorList>
            <person name="Patra A.K."/>
            <person name="Ho P.T."/>
            <person name="Jun S."/>
            <person name="Lee S.J."/>
            <person name="Kim Y."/>
            <person name="Won Y.J."/>
        </authorList>
    </citation>
    <scope>NUCLEOTIDE SEQUENCE [LARGE SCALE GENOMIC DNA]</scope>
    <source>
        <strain evidence="2">Wonlab-2016</strain>
    </source>
</reference>
<keyword evidence="3" id="KW-1185">Reference proteome</keyword>
<name>A0ABD0LVE5_9CAEN</name>
<dbReference type="EMBL" id="JACVVK020000022">
    <property type="protein sequence ID" value="KAK7503103.1"/>
    <property type="molecule type" value="Genomic_DNA"/>
</dbReference>
<gene>
    <name evidence="2" type="ORF">BaRGS_00005729</name>
</gene>
<dbReference type="Proteomes" id="UP001519460">
    <property type="component" value="Unassembled WGS sequence"/>
</dbReference>
<organism evidence="2 3">
    <name type="scientific">Batillaria attramentaria</name>
    <dbReference type="NCBI Taxonomy" id="370345"/>
    <lineage>
        <taxon>Eukaryota</taxon>
        <taxon>Metazoa</taxon>
        <taxon>Spiralia</taxon>
        <taxon>Lophotrochozoa</taxon>
        <taxon>Mollusca</taxon>
        <taxon>Gastropoda</taxon>
        <taxon>Caenogastropoda</taxon>
        <taxon>Sorbeoconcha</taxon>
        <taxon>Cerithioidea</taxon>
        <taxon>Batillariidae</taxon>
        <taxon>Batillaria</taxon>
    </lineage>
</organism>